<feature type="region of interest" description="Disordered" evidence="1">
    <location>
        <begin position="54"/>
        <end position="85"/>
    </location>
</feature>
<organism evidence="2 3">
    <name type="scientific">Qipengyuania citrea LAMA 915</name>
    <dbReference type="NCBI Taxonomy" id="1306953"/>
    <lineage>
        <taxon>Bacteria</taxon>
        <taxon>Pseudomonadati</taxon>
        <taxon>Pseudomonadota</taxon>
        <taxon>Alphaproteobacteria</taxon>
        <taxon>Sphingomonadales</taxon>
        <taxon>Erythrobacteraceae</taxon>
        <taxon>Qipengyuania</taxon>
    </lineage>
</organism>
<dbReference type="Proteomes" id="UP000037446">
    <property type="component" value="Unassembled WGS sequence"/>
</dbReference>
<proteinExistence type="predicted"/>
<evidence type="ECO:0000313" key="3">
    <source>
        <dbReference type="Proteomes" id="UP000037446"/>
    </source>
</evidence>
<accession>A0A0L1KCZ7</accession>
<feature type="compositionally biased region" description="Polar residues" evidence="1">
    <location>
        <begin position="54"/>
        <end position="84"/>
    </location>
</feature>
<evidence type="ECO:0000313" key="2">
    <source>
        <dbReference type="EMBL" id="KNH01813.1"/>
    </source>
</evidence>
<name>A0A0L1KCZ7_9SPHN</name>
<gene>
    <name evidence="2" type="ORF">J121_8</name>
</gene>
<dbReference type="EMBL" id="JYNE01000025">
    <property type="protein sequence ID" value="KNH01813.1"/>
    <property type="molecule type" value="Genomic_DNA"/>
</dbReference>
<sequence>MTGCSEATASTVTFVLASDAFGVGGGAAVGDGVLLSRAGESRVRVSSPMIVRRNGSSAPTIATSPGVTRSRAPSSPVQTSTAPSVTCMEEPLPSTVIEKLVPFTTAARVGVRTPKWGSGCLPILKTALPQSWTIWITDRSSEGFGTFTRLLGRTVTNSRSRTMTAEPLAPVSIAPPAAIFAPRRAGLSPFSSRIATRPSVSLTVHATCAWTLVLASKRAREAVFKNFRVDKMGLQ</sequence>
<protein>
    <submittedName>
        <fullName evidence="2">Iff5 gpi-anchored protein</fullName>
    </submittedName>
</protein>
<comment type="caution">
    <text evidence="2">The sequence shown here is derived from an EMBL/GenBank/DDBJ whole genome shotgun (WGS) entry which is preliminary data.</text>
</comment>
<dbReference type="AlphaFoldDB" id="A0A0L1KCZ7"/>
<reference evidence="2" key="1">
    <citation type="submission" date="2015-02" db="EMBL/GenBank/DDBJ databases">
        <authorList>
            <person name="Chooi Y.-H."/>
        </authorList>
    </citation>
    <scope>NUCLEOTIDE SEQUENCE [LARGE SCALE GENOMIC DNA]</scope>
    <source>
        <strain evidence="2">LAMA 915</strain>
    </source>
</reference>
<dbReference type="STRING" id="1306953.J121_8"/>
<evidence type="ECO:0000256" key="1">
    <source>
        <dbReference type="SAM" id="MobiDB-lite"/>
    </source>
</evidence>